<protein>
    <submittedName>
        <fullName evidence="1">Uncharacterized protein</fullName>
    </submittedName>
</protein>
<evidence type="ECO:0000313" key="1">
    <source>
        <dbReference type="EMBL" id="KAK6300987.1"/>
    </source>
</evidence>
<reference evidence="1 2" key="1">
    <citation type="submission" date="2021-04" db="EMBL/GenBank/DDBJ databases">
        <authorList>
            <person name="De Guttry C."/>
            <person name="Zahm M."/>
            <person name="Klopp C."/>
            <person name="Cabau C."/>
            <person name="Louis A."/>
            <person name="Berthelot C."/>
            <person name="Parey E."/>
            <person name="Roest Crollius H."/>
            <person name="Montfort J."/>
            <person name="Robinson-Rechavi M."/>
            <person name="Bucao C."/>
            <person name="Bouchez O."/>
            <person name="Gislard M."/>
            <person name="Lluch J."/>
            <person name="Milhes M."/>
            <person name="Lampietro C."/>
            <person name="Lopez Roques C."/>
            <person name="Donnadieu C."/>
            <person name="Braasch I."/>
            <person name="Desvignes T."/>
            <person name="Postlethwait J."/>
            <person name="Bobe J."/>
            <person name="Wedekind C."/>
            <person name="Guiguen Y."/>
        </authorList>
    </citation>
    <scope>NUCLEOTIDE SEQUENCE [LARGE SCALE GENOMIC DNA]</scope>
    <source>
        <strain evidence="1">Cs_M1</strain>
        <tissue evidence="1">Blood</tissue>
    </source>
</reference>
<dbReference type="AlphaFoldDB" id="A0AAN8L0B9"/>
<accession>A0AAN8L0B9</accession>
<keyword evidence="2" id="KW-1185">Reference proteome</keyword>
<dbReference type="EMBL" id="JAGTTL010000027">
    <property type="protein sequence ID" value="KAK6300987.1"/>
    <property type="molecule type" value="Genomic_DNA"/>
</dbReference>
<organism evidence="1 2">
    <name type="scientific">Coregonus suidteri</name>
    <dbReference type="NCBI Taxonomy" id="861788"/>
    <lineage>
        <taxon>Eukaryota</taxon>
        <taxon>Metazoa</taxon>
        <taxon>Chordata</taxon>
        <taxon>Craniata</taxon>
        <taxon>Vertebrata</taxon>
        <taxon>Euteleostomi</taxon>
        <taxon>Actinopterygii</taxon>
        <taxon>Neopterygii</taxon>
        <taxon>Teleostei</taxon>
        <taxon>Protacanthopterygii</taxon>
        <taxon>Salmoniformes</taxon>
        <taxon>Salmonidae</taxon>
        <taxon>Coregoninae</taxon>
        <taxon>Coregonus</taxon>
    </lineage>
</organism>
<gene>
    <name evidence="1" type="ORF">J4Q44_G00290850</name>
</gene>
<comment type="caution">
    <text evidence="1">The sequence shown here is derived from an EMBL/GenBank/DDBJ whole genome shotgun (WGS) entry which is preliminary data.</text>
</comment>
<evidence type="ECO:0000313" key="2">
    <source>
        <dbReference type="Proteomes" id="UP001356427"/>
    </source>
</evidence>
<name>A0AAN8L0B9_9TELE</name>
<sequence length="57" mass="6847">MMVINDKLSCDYCYKFNWTPALVTITLVDQNQTIRRPLLFRIQSIELHIRIVLHIQM</sequence>
<dbReference type="Proteomes" id="UP001356427">
    <property type="component" value="Unassembled WGS sequence"/>
</dbReference>
<proteinExistence type="predicted"/>